<organism evidence="7 8">
    <name type="scientific">Kuraishia capsulata CBS 1993</name>
    <dbReference type="NCBI Taxonomy" id="1382522"/>
    <lineage>
        <taxon>Eukaryota</taxon>
        <taxon>Fungi</taxon>
        <taxon>Dikarya</taxon>
        <taxon>Ascomycota</taxon>
        <taxon>Saccharomycotina</taxon>
        <taxon>Pichiomycetes</taxon>
        <taxon>Pichiales</taxon>
        <taxon>Pichiaceae</taxon>
        <taxon>Kuraishia</taxon>
    </lineage>
</organism>
<keyword evidence="2" id="KW-0285">Flavoprotein</keyword>
<dbReference type="GeneID" id="34518804"/>
<dbReference type="EMBL" id="HG793126">
    <property type="protein sequence ID" value="CDK25404.1"/>
    <property type="molecule type" value="Genomic_DNA"/>
</dbReference>
<dbReference type="RefSeq" id="XP_022457416.1">
    <property type="nucleotide sequence ID" value="XM_022603545.1"/>
</dbReference>
<evidence type="ECO:0000256" key="3">
    <source>
        <dbReference type="ARBA" id="ARBA00022827"/>
    </source>
</evidence>
<name>W6MGU1_9ASCO</name>
<evidence type="ECO:0000256" key="1">
    <source>
        <dbReference type="ARBA" id="ARBA00007992"/>
    </source>
</evidence>
<protein>
    <recommendedName>
        <fullName evidence="6">FAD-binding domain-containing protein</fullName>
    </recommendedName>
</protein>
<dbReference type="GO" id="GO:0071949">
    <property type="term" value="F:FAD binding"/>
    <property type="evidence" value="ECO:0007669"/>
    <property type="project" value="InterPro"/>
</dbReference>
<dbReference type="FunFam" id="3.50.50.60:FF:000115">
    <property type="entry name" value="Salicylate hydroxylase, putative"/>
    <property type="match status" value="1"/>
</dbReference>
<dbReference type="PANTHER" id="PTHR13789:SF242">
    <property type="entry name" value="FAD-BINDING DOMAIN-CONTAINING PROTEIN"/>
    <property type="match status" value="1"/>
</dbReference>
<gene>
    <name evidence="7" type="ORF">KUCA_T00001374001</name>
</gene>
<evidence type="ECO:0000256" key="5">
    <source>
        <dbReference type="ARBA" id="ARBA00023033"/>
    </source>
</evidence>
<reference evidence="7" key="2">
    <citation type="submission" date="2014-02" db="EMBL/GenBank/DDBJ databases">
        <title>Complete DNA sequence of /Kuraishia capsulata/ illustrates novel genomic features among budding yeasts (/Saccharomycotina/).</title>
        <authorList>
            <person name="Morales L."/>
            <person name="Noel B."/>
            <person name="Porcel B."/>
            <person name="Marcet-Houben M."/>
            <person name="Hullo M-F."/>
            <person name="Sacerdot C."/>
            <person name="Tekaia F."/>
            <person name="Leh-Louis V."/>
            <person name="Despons L."/>
            <person name="Khanna V."/>
            <person name="Aury J-M."/>
            <person name="Barbe V."/>
            <person name="Couloux A."/>
            <person name="Labadie K."/>
            <person name="Pelletier E."/>
            <person name="Souciet J-L."/>
            <person name="Boekhout T."/>
            <person name="Gabaldon T."/>
            <person name="Wincker P."/>
            <person name="Dujon B."/>
        </authorList>
    </citation>
    <scope>NUCLEOTIDE SEQUENCE</scope>
    <source>
        <strain evidence="7">CBS 1993</strain>
    </source>
</reference>
<reference evidence="7" key="1">
    <citation type="submission" date="2013-12" db="EMBL/GenBank/DDBJ databases">
        <authorList>
            <person name="Genoscope - CEA"/>
        </authorList>
    </citation>
    <scope>NUCLEOTIDE SEQUENCE</scope>
    <source>
        <strain evidence="7">CBS 1993</strain>
    </source>
</reference>
<accession>W6MGU1</accession>
<dbReference type="SUPFAM" id="SSF51905">
    <property type="entry name" value="FAD/NAD(P)-binding domain"/>
    <property type="match status" value="1"/>
</dbReference>
<proteinExistence type="inferred from homology"/>
<feature type="domain" description="FAD-binding" evidence="6">
    <location>
        <begin position="2"/>
        <end position="356"/>
    </location>
</feature>
<dbReference type="InterPro" id="IPR002938">
    <property type="entry name" value="FAD-bd"/>
</dbReference>
<dbReference type="AlphaFoldDB" id="W6MGU1"/>
<dbReference type="OrthoDB" id="16820at2759"/>
<keyword evidence="5" id="KW-0503">Monooxygenase</keyword>
<dbReference type="Gene3D" id="3.50.50.60">
    <property type="entry name" value="FAD/NAD(P)-binding domain"/>
    <property type="match status" value="1"/>
</dbReference>
<evidence type="ECO:0000256" key="2">
    <source>
        <dbReference type="ARBA" id="ARBA00022630"/>
    </source>
</evidence>
<keyword evidence="3" id="KW-0274">FAD</keyword>
<keyword evidence="4" id="KW-0560">Oxidoreductase</keyword>
<evidence type="ECO:0000259" key="6">
    <source>
        <dbReference type="Pfam" id="PF01494"/>
    </source>
</evidence>
<evidence type="ECO:0000256" key="4">
    <source>
        <dbReference type="ARBA" id="ARBA00023002"/>
    </source>
</evidence>
<evidence type="ECO:0000313" key="7">
    <source>
        <dbReference type="EMBL" id="CDK25404.1"/>
    </source>
</evidence>
<dbReference type="HOGENOM" id="CLU_009665_19_3_1"/>
<dbReference type="PRINTS" id="PR00420">
    <property type="entry name" value="RNGMNOXGNASE"/>
</dbReference>
<dbReference type="PANTHER" id="PTHR13789">
    <property type="entry name" value="MONOOXYGENASE"/>
    <property type="match status" value="1"/>
</dbReference>
<dbReference type="Proteomes" id="UP000019384">
    <property type="component" value="Unassembled WGS sequence"/>
</dbReference>
<dbReference type="Pfam" id="PF01494">
    <property type="entry name" value="FAD_binding_3"/>
    <property type="match status" value="1"/>
</dbReference>
<keyword evidence="8" id="KW-1185">Reference proteome</keyword>
<dbReference type="SUPFAM" id="SSF54373">
    <property type="entry name" value="FAD-linked reductases, C-terminal domain"/>
    <property type="match status" value="1"/>
</dbReference>
<comment type="similarity">
    <text evidence="1">Belongs to the paxM FAD-dependent monooxygenase family.</text>
</comment>
<dbReference type="GO" id="GO:0004497">
    <property type="term" value="F:monooxygenase activity"/>
    <property type="evidence" value="ECO:0007669"/>
    <property type="project" value="UniProtKB-KW"/>
</dbReference>
<dbReference type="InterPro" id="IPR036188">
    <property type="entry name" value="FAD/NAD-bd_sf"/>
</dbReference>
<dbReference type="STRING" id="1382522.W6MGU1"/>
<sequence length="413" mass="45897">MKVIIVGAGLGGLSASISILLAGHEVLVLESANEIKEVGAGIQILPNASRILIEYGLRSQLEEVATMPQKCFMNGWKGKKLAELNFHEQAKRMGSPFWDFHRADLQRIMLERAKELGAQILVNCRVCSVNYNMDEMTVSATTAGGDSYTGDLLVGADGINSRLREILVGHADPPTPTGDLAYRVLLDGAKLLEHPSLAEFIENPQVNYWLGPQCHCVNYVLKKGKFFNFVLLCPDDVPEGMSICEGKIDQVKSVFAKWDPRVVDLLDLVESSTIDKWKLCYREGINKWYHESGMFCLLGDAVHATLPYLASGAGMAIEDGAVLGTILERFSSKSDLRESMRQYQNKRKTRTEKIVARGNLQQTLYHLDDGPAQEERDFILGLSDPPAGEAFVWRDKEMAPWLLGYNAFNDAKI</sequence>
<dbReference type="InterPro" id="IPR050493">
    <property type="entry name" value="FAD-dep_Monooxygenase_BioMet"/>
</dbReference>
<evidence type="ECO:0000313" key="8">
    <source>
        <dbReference type="Proteomes" id="UP000019384"/>
    </source>
</evidence>